<keyword evidence="1" id="KW-0472">Membrane</keyword>
<dbReference type="Proteomes" id="UP000031535">
    <property type="component" value="Unassembled WGS sequence"/>
</dbReference>
<feature type="transmembrane region" description="Helical" evidence="1">
    <location>
        <begin position="115"/>
        <end position="133"/>
    </location>
</feature>
<evidence type="ECO:0000313" key="2">
    <source>
        <dbReference type="EMBL" id="KIH81537.1"/>
    </source>
</evidence>
<keyword evidence="1" id="KW-1133">Transmembrane helix</keyword>
<keyword evidence="1" id="KW-0812">Transmembrane</keyword>
<feature type="transmembrane region" description="Helical" evidence="1">
    <location>
        <begin position="21"/>
        <end position="39"/>
    </location>
</feature>
<dbReference type="RefSeq" id="WP_040071145.1">
    <property type="nucleotide sequence ID" value="NZ_JXDG01000061.1"/>
</dbReference>
<evidence type="ECO:0008006" key="4">
    <source>
        <dbReference type="Google" id="ProtNLM"/>
    </source>
</evidence>
<feature type="transmembrane region" description="Helical" evidence="1">
    <location>
        <begin position="51"/>
        <end position="71"/>
    </location>
</feature>
<reference evidence="2 3" key="1">
    <citation type="submission" date="2015-01" db="EMBL/GenBank/DDBJ databases">
        <title>Complete genome of Pseudomonas batumici UCM B-321 producer of the batumin antibiotic with strong antistaphilococcal and potential anticancer activity.</title>
        <authorList>
            <person name="Klochko V.V."/>
            <person name="Zelena L.B."/>
            <person name="Elena K.A."/>
            <person name="Reva O.N."/>
        </authorList>
    </citation>
    <scope>NUCLEOTIDE SEQUENCE [LARGE SCALE GENOMIC DNA]</scope>
    <source>
        <strain evidence="2 3">UCM B-321</strain>
    </source>
</reference>
<accession>A0A0C2I8X7</accession>
<dbReference type="OrthoDB" id="6196264at2"/>
<name>A0A0C2I8X7_9PSED</name>
<proteinExistence type="predicted"/>
<organism evidence="2 3">
    <name type="scientific">Pseudomonas batumici</name>
    <dbReference type="NCBI Taxonomy" id="226910"/>
    <lineage>
        <taxon>Bacteria</taxon>
        <taxon>Pseudomonadati</taxon>
        <taxon>Pseudomonadota</taxon>
        <taxon>Gammaproteobacteria</taxon>
        <taxon>Pseudomonadales</taxon>
        <taxon>Pseudomonadaceae</taxon>
        <taxon>Pseudomonas</taxon>
    </lineage>
</organism>
<dbReference type="PATRIC" id="fig|226910.6.peg.4770"/>
<protein>
    <recommendedName>
        <fullName evidence="4">Integral membrane protein</fullName>
    </recommendedName>
</protein>
<keyword evidence="3" id="KW-1185">Reference proteome</keyword>
<feature type="transmembrane region" description="Helical" evidence="1">
    <location>
        <begin position="194"/>
        <end position="213"/>
    </location>
</feature>
<evidence type="ECO:0000256" key="1">
    <source>
        <dbReference type="SAM" id="Phobius"/>
    </source>
</evidence>
<feature type="transmembrane region" description="Helical" evidence="1">
    <location>
        <begin position="154"/>
        <end position="174"/>
    </location>
</feature>
<sequence>MNPFNVIRDSLYFFQRNLRQIALLCLPLVIFEALLQQLLDNAVGPDASPIYGLLAGLLVYPLYTAALILFLDARSRGEAPLNRDLLAMSLRLWPRFALLSAVNTIAIVLGLSLYFIPGIWLIVVLAFSEYLLVLRGREPLQAIKESFALSRGRFWLTFTCILCVMGPLWLFKGLSLSIYPAPQNPVLTLIIDSAHSFLQLFTSVVLFRIYMLIGENSAND</sequence>
<dbReference type="EMBL" id="JXDG01000061">
    <property type="protein sequence ID" value="KIH81537.1"/>
    <property type="molecule type" value="Genomic_DNA"/>
</dbReference>
<dbReference type="Pfam" id="PF06790">
    <property type="entry name" value="UPF0259"/>
    <property type="match status" value="1"/>
</dbReference>
<dbReference type="STRING" id="226910.UCMB321_4779"/>
<comment type="caution">
    <text evidence="2">The sequence shown here is derived from an EMBL/GenBank/DDBJ whole genome shotgun (WGS) entry which is preliminary data.</text>
</comment>
<gene>
    <name evidence="2" type="ORF">UCMB321_4779</name>
</gene>
<evidence type="ECO:0000313" key="3">
    <source>
        <dbReference type="Proteomes" id="UP000031535"/>
    </source>
</evidence>
<feature type="transmembrane region" description="Helical" evidence="1">
    <location>
        <begin position="92"/>
        <end position="109"/>
    </location>
</feature>
<dbReference type="AlphaFoldDB" id="A0A0C2I8X7"/>